<reference evidence="3 5" key="1">
    <citation type="journal article" date="2016" name="BMC Genomics">
        <title>Consensus pan-genome assembly of the specialised wine bacterium Oenococcus oeni.</title>
        <authorList>
            <person name="Sternes P.R."/>
            <person name="Borneman A.R."/>
        </authorList>
    </citation>
    <scope>NUCLEOTIDE SEQUENCE [LARGE SCALE GENOMIC DNA]</scope>
    <source>
        <strain evidence="3 5">AWRIB661</strain>
    </source>
</reference>
<name>A0A3S7H329_OENOE</name>
<reference evidence="2" key="3">
    <citation type="submission" date="2019-10" db="EMBL/GenBank/DDBJ databases">
        <title>Malate fermentation in French cider.</title>
        <authorList>
            <person name="Cousin F.J."/>
            <person name="Medina Fernandez S."/>
            <person name="Misery B."/>
            <person name="Laplace J.-M."/>
            <person name="Cretenet M."/>
        </authorList>
    </citation>
    <scope>NUCLEOTIDE SEQUENCE</scope>
    <source>
        <strain evidence="2">UCMA15129</strain>
    </source>
</reference>
<dbReference type="Proteomes" id="UP000181728">
    <property type="component" value="Unassembled WGS sequence"/>
</dbReference>
<dbReference type="EMBL" id="LR031358">
    <property type="protein sequence ID" value="VDB97763.1"/>
    <property type="molecule type" value="Genomic_DNA"/>
</dbReference>
<accession>A0A3S7H329</accession>
<evidence type="ECO:0000313" key="5">
    <source>
        <dbReference type="Proteomes" id="UP000181728"/>
    </source>
</evidence>
<organism evidence="3 5">
    <name type="scientific">Oenococcus oeni</name>
    <name type="common">Leuconostoc oenos</name>
    <dbReference type="NCBI Taxonomy" id="1247"/>
    <lineage>
        <taxon>Bacteria</taxon>
        <taxon>Bacillati</taxon>
        <taxon>Bacillota</taxon>
        <taxon>Bacilli</taxon>
        <taxon>Lactobacillales</taxon>
        <taxon>Lactobacillaceae</taxon>
        <taxon>Oenococcus</taxon>
    </lineage>
</organism>
<keyword evidence="1" id="KW-0812">Transmembrane</keyword>
<dbReference type="AlphaFoldDB" id="A0A3S7H329"/>
<evidence type="ECO:0000313" key="2">
    <source>
        <dbReference type="EMBL" id="MDV7715775.1"/>
    </source>
</evidence>
<sequence length="135" mass="15230">MYIGRPFLQIFLFFKKTVIAVIAMYIALALRIDNMEHFPISGDNVLVTKISVLIAVFVAILNAYQIICVFIELNQTFKIIYLSSCFLSNASIIIVSAINLRLSPAMYLGIFAGSLGLLLLLCEFYKKQQLLAREK</sequence>
<evidence type="ECO:0000313" key="6">
    <source>
        <dbReference type="Proteomes" id="UP000294726"/>
    </source>
</evidence>
<reference evidence="4 6" key="2">
    <citation type="submission" date="2018-08" db="EMBL/GenBank/DDBJ databases">
        <authorList>
            <person name="Lorentzen P. G. S. M."/>
        </authorList>
    </citation>
    <scope>NUCLEOTIDE SEQUENCE [LARGE SCALE GENOMIC DNA]</scope>
    <source>
        <strain evidence="4 6">CRBO_1381</strain>
    </source>
</reference>
<feature type="transmembrane region" description="Helical" evidence="1">
    <location>
        <begin position="80"/>
        <end position="100"/>
    </location>
</feature>
<evidence type="ECO:0000313" key="3">
    <source>
        <dbReference type="EMBL" id="OIM21527.1"/>
    </source>
</evidence>
<feature type="transmembrane region" description="Helical" evidence="1">
    <location>
        <begin position="106"/>
        <end position="125"/>
    </location>
</feature>
<evidence type="ECO:0000256" key="1">
    <source>
        <dbReference type="SAM" id="Phobius"/>
    </source>
</evidence>
<proteinExistence type="predicted"/>
<evidence type="ECO:0000313" key="4">
    <source>
        <dbReference type="EMBL" id="VDB97763.1"/>
    </source>
</evidence>
<dbReference type="GeneID" id="75066193"/>
<gene>
    <name evidence="3" type="ORF">ATX59_03470</name>
    <name evidence="2" type="ORF">GA838_08545</name>
    <name evidence="4" type="ORF">OENI_0695</name>
</gene>
<dbReference type="RefSeq" id="WP_002818583.1">
    <property type="nucleotide sequence ID" value="NZ_CP014324.1"/>
</dbReference>
<feature type="transmembrane region" description="Helical" evidence="1">
    <location>
        <begin position="50"/>
        <end position="73"/>
    </location>
</feature>
<protein>
    <submittedName>
        <fullName evidence="3">Uncharacterized protein</fullName>
    </submittedName>
</protein>
<feature type="transmembrane region" description="Helical" evidence="1">
    <location>
        <begin position="12"/>
        <end position="30"/>
    </location>
</feature>
<dbReference type="EMBL" id="MLOK01000031">
    <property type="protein sequence ID" value="OIM21527.1"/>
    <property type="molecule type" value="Genomic_DNA"/>
</dbReference>
<dbReference type="Proteomes" id="UP001281024">
    <property type="component" value="Unassembled WGS sequence"/>
</dbReference>
<keyword evidence="1" id="KW-0472">Membrane</keyword>
<dbReference type="Proteomes" id="UP000294726">
    <property type="component" value="Chromosome"/>
</dbReference>
<keyword evidence="1" id="KW-1133">Transmembrane helix</keyword>
<dbReference type="EMBL" id="WERV01000007">
    <property type="protein sequence ID" value="MDV7715775.1"/>
    <property type="molecule type" value="Genomic_DNA"/>
</dbReference>